<reference evidence="1" key="1">
    <citation type="submission" date="2021-08" db="EMBL/GenBank/DDBJ databases">
        <authorList>
            <person name="Yaryura P.M."/>
            <person name="Bianco M.I."/>
            <person name="Morais C."/>
            <person name="Setubal J.C."/>
        </authorList>
    </citation>
    <scope>NUCLEOTIDE SEQUENCE</scope>
    <source>
        <strain evidence="1">AP1</strain>
    </source>
</reference>
<accession>A0AAJ5MG74</accession>
<name>A0AAJ5MG74_9PSED</name>
<protein>
    <submittedName>
        <fullName evidence="1">Uncharacterized protein</fullName>
    </submittedName>
</protein>
<proteinExistence type="predicted"/>
<gene>
    <name evidence="1" type="ORF">K7K07_12900</name>
</gene>
<dbReference type="AlphaFoldDB" id="A0AAJ5MG74"/>
<organism evidence="1 2">
    <name type="scientific">Pseudomonas soli</name>
    <dbReference type="NCBI Taxonomy" id="1306993"/>
    <lineage>
        <taxon>Bacteria</taxon>
        <taxon>Pseudomonadati</taxon>
        <taxon>Pseudomonadota</taxon>
        <taxon>Gammaproteobacteria</taxon>
        <taxon>Pseudomonadales</taxon>
        <taxon>Pseudomonadaceae</taxon>
        <taxon>Pseudomonas</taxon>
    </lineage>
</organism>
<dbReference type="EMBL" id="CP083803">
    <property type="protein sequence ID" value="UXZ42980.1"/>
    <property type="molecule type" value="Genomic_DNA"/>
</dbReference>
<dbReference type="RefSeq" id="WP_263157838.1">
    <property type="nucleotide sequence ID" value="NZ_CP083803.1"/>
</dbReference>
<dbReference type="Proteomes" id="UP001209279">
    <property type="component" value="Chromosome"/>
</dbReference>
<sequence length="51" mass="5919">MDYKEGYKSDFSSLLALIQNVICRSMIDFWLCLDCARNAGITSCQKKFEMM</sequence>
<evidence type="ECO:0000313" key="2">
    <source>
        <dbReference type="Proteomes" id="UP001209279"/>
    </source>
</evidence>
<evidence type="ECO:0000313" key="1">
    <source>
        <dbReference type="EMBL" id="UXZ42980.1"/>
    </source>
</evidence>